<name>A0A0D3IWB5_EMIH1</name>
<reference evidence="2" key="2">
    <citation type="submission" date="2024-10" db="UniProtKB">
        <authorList>
            <consortium name="EnsemblProtists"/>
        </authorList>
    </citation>
    <scope>IDENTIFICATION</scope>
</reference>
<dbReference type="PaxDb" id="2903-EOD15550"/>
<dbReference type="GeneID" id="17261699"/>
<protein>
    <submittedName>
        <fullName evidence="2">Uncharacterized protein</fullName>
    </submittedName>
</protein>
<proteinExistence type="predicted"/>
<dbReference type="RefSeq" id="XP_005767979.1">
    <property type="nucleotide sequence ID" value="XM_005767922.1"/>
</dbReference>
<dbReference type="AlphaFoldDB" id="A0A0D3IWB5"/>
<dbReference type="KEGG" id="ehx:EMIHUDRAFT_245745"/>
<dbReference type="EnsemblProtists" id="EOD15550">
    <property type="protein sequence ID" value="EOD15550"/>
    <property type="gene ID" value="EMIHUDRAFT_245745"/>
</dbReference>
<reference evidence="3" key="1">
    <citation type="journal article" date="2013" name="Nature">
        <title>Pan genome of the phytoplankton Emiliania underpins its global distribution.</title>
        <authorList>
            <person name="Read B.A."/>
            <person name="Kegel J."/>
            <person name="Klute M.J."/>
            <person name="Kuo A."/>
            <person name="Lefebvre S.C."/>
            <person name="Maumus F."/>
            <person name="Mayer C."/>
            <person name="Miller J."/>
            <person name="Monier A."/>
            <person name="Salamov A."/>
            <person name="Young J."/>
            <person name="Aguilar M."/>
            <person name="Claverie J.M."/>
            <person name="Frickenhaus S."/>
            <person name="Gonzalez K."/>
            <person name="Herman E.K."/>
            <person name="Lin Y.C."/>
            <person name="Napier J."/>
            <person name="Ogata H."/>
            <person name="Sarno A.F."/>
            <person name="Shmutz J."/>
            <person name="Schroeder D."/>
            <person name="de Vargas C."/>
            <person name="Verret F."/>
            <person name="von Dassow P."/>
            <person name="Valentin K."/>
            <person name="Van de Peer Y."/>
            <person name="Wheeler G."/>
            <person name="Dacks J.B."/>
            <person name="Delwiche C.F."/>
            <person name="Dyhrman S.T."/>
            <person name="Glockner G."/>
            <person name="John U."/>
            <person name="Richards T."/>
            <person name="Worden A.Z."/>
            <person name="Zhang X."/>
            <person name="Grigoriev I.V."/>
            <person name="Allen A.E."/>
            <person name="Bidle K."/>
            <person name="Borodovsky M."/>
            <person name="Bowler C."/>
            <person name="Brownlee C."/>
            <person name="Cock J.M."/>
            <person name="Elias M."/>
            <person name="Gladyshev V.N."/>
            <person name="Groth M."/>
            <person name="Guda C."/>
            <person name="Hadaegh A."/>
            <person name="Iglesias-Rodriguez M.D."/>
            <person name="Jenkins J."/>
            <person name="Jones B.M."/>
            <person name="Lawson T."/>
            <person name="Leese F."/>
            <person name="Lindquist E."/>
            <person name="Lobanov A."/>
            <person name="Lomsadze A."/>
            <person name="Malik S.B."/>
            <person name="Marsh M.E."/>
            <person name="Mackinder L."/>
            <person name="Mock T."/>
            <person name="Mueller-Roeber B."/>
            <person name="Pagarete A."/>
            <person name="Parker M."/>
            <person name="Probert I."/>
            <person name="Quesneville H."/>
            <person name="Raines C."/>
            <person name="Rensing S.A."/>
            <person name="Riano-Pachon D.M."/>
            <person name="Richier S."/>
            <person name="Rokitta S."/>
            <person name="Shiraiwa Y."/>
            <person name="Soanes D.M."/>
            <person name="van der Giezen M."/>
            <person name="Wahlund T.M."/>
            <person name="Williams B."/>
            <person name="Wilson W."/>
            <person name="Wolfe G."/>
            <person name="Wurch L.L."/>
        </authorList>
    </citation>
    <scope>NUCLEOTIDE SEQUENCE</scope>
</reference>
<organism evidence="2 3">
    <name type="scientific">Emiliania huxleyi (strain CCMP1516)</name>
    <dbReference type="NCBI Taxonomy" id="280463"/>
    <lineage>
        <taxon>Eukaryota</taxon>
        <taxon>Haptista</taxon>
        <taxon>Haptophyta</taxon>
        <taxon>Prymnesiophyceae</taxon>
        <taxon>Isochrysidales</taxon>
        <taxon>Noelaerhabdaceae</taxon>
        <taxon>Emiliania</taxon>
    </lineage>
</organism>
<feature type="compositionally biased region" description="Polar residues" evidence="1">
    <location>
        <begin position="19"/>
        <end position="33"/>
    </location>
</feature>
<feature type="region of interest" description="Disordered" evidence="1">
    <location>
        <begin position="1"/>
        <end position="92"/>
    </location>
</feature>
<dbReference type="Proteomes" id="UP000013827">
    <property type="component" value="Unassembled WGS sequence"/>
</dbReference>
<dbReference type="HOGENOM" id="CLU_2417815_0_0_1"/>
<keyword evidence="3" id="KW-1185">Reference proteome</keyword>
<evidence type="ECO:0000313" key="3">
    <source>
        <dbReference type="Proteomes" id="UP000013827"/>
    </source>
</evidence>
<accession>A0A0D3IWB5</accession>
<evidence type="ECO:0000256" key="1">
    <source>
        <dbReference type="SAM" id="MobiDB-lite"/>
    </source>
</evidence>
<sequence>MLSVARRPAATPLPKAPSVSASNAPSTTPSRVSNPVWAQVPWVVRQKAPTERAQRALPGESTSMVGKSVSPESEADGAEPAALRALRLRQAR</sequence>
<evidence type="ECO:0000313" key="2">
    <source>
        <dbReference type="EnsemblProtists" id="EOD15550"/>
    </source>
</evidence>